<dbReference type="GO" id="GO:0015031">
    <property type="term" value="P:protein transport"/>
    <property type="evidence" value="ECO:0007669"/>
    <property type="project" value="UniProtKB-KW"/>
</dbReference>
<keyword evidence="4 10" id="KW-0812">Transmembrane</keyword>
<feature type="transmembrane region" description="Helical" evidence="10">
    <location>
        <begin position="985"/>
        <end position="1007"/>
    </location>
</feature>
<feature type="transmembrane region" description="Helical" evidence="10">
    <location>
        <begin position="1747"/>
        <end position="1764"/>
    </location>
</feature>
<feature type="transmembrane region" description="Helical" evidence="10">
    <location>
        <begin position="1859"/>
        <end position="1881"/>
    </location>
</feature>
<feature type="transmembrane region" description="Helical" evidence="10">
    <location>
        <begin position="55"/>
        <end position="75"/>
    </location>
</feature>
<dbReference type="InterPro" id="IPR004813">
    <property type="entry name" value="OPT"/>
</dbReference>
<feature type="transmembrane region" description="Helical" evidence="10">
    <location>
        <begin position="1932"/>
        <end position="1950"/>
    </location>
</feature>
<feature type="transmembrane region" description="Helical" evidence="10">
    <location>
        <begin position="1055"/>
        <end position="1081"/>
    </location>
</feature>
<feature type="transmembrane region" description="Helical" evidence="10">
    <location>
        <begin position="165"/>
        <end position="181"/>
    </location>
</feature>
<feature type="transmembrane region" description="Helical" evidence="10">
    <location>
        <begin position="1615"/>
        <end position="1635"/>
    </location>
</feature>
<proteinExistence type="inferred from homology"/>
<evidence type="ECO:0000256" key="4">
    <source>
        <dbReference type="ARBA" id="ARBA00022692"/>
    </source>
</evidence>
<dbReference type="NCBIfam" id="TIGR00727">
    <property type="entry name" value="ISP4_OPT"/>
    <property type="match status" value="1"/>
</dbReference>
<evidence type="ECO:0000256" key="10">
    <source>
        <dbReference type="SAM" id="Phobius"/>
    </source>
</evidence>
<dbReference type="InterPro" id="IPR004648">
    <property type="entry name" value="Oligpept_transpt"/>
</dbReference>
<keyword evidence="12" id="KW-1185">Reference proteome</keyword>
<dbReference type="PANTHER" id="PTHR22601">
    <property type="entry name" value="ISP4 LIKE PROTEIN"/>
    <property type="match status" value="1"/>
</dbReference>
<dbReference type="Proteomes" id="UP000325081">
    <property type="component" value="Unassembled WGS sequence"/>
</dbReference>
<evidence type="ECO:0000256" key="8">
    <source>
        <dbReference type="ARBA" id="ARBA00023136"/>
    </source>
</evidence>
<feature type="transmembrane region" description="Helical" evidence="10">
    <location>
        <begin position="296"/>
        <end position="319"/>
    </location>
</feature>
<keyword evidence="7 10" id="KW-1133">Transmembrane helix</keyword>
<feature type="transmembrane region" description="Helical" evidence="10">
    <location>
        <begin position="634"/>
        <end position="651"/>
    </location>
</feature>
<feature type="transmembrane region" description="Helical" evidence="10">
    <location>
        <begin position="401"/>
        <end position="421"/>
    </location>
</feature>
<feature type="transmembrane region" description="Helical" evidence="10">
    <location>
        <begin position="2009"/>
        <end position="2030"/>
    </location>
</feature>
<evidence type="ECO:0000256" key="6">
    <source>
        <dbReference type="ARBA" id="ARBA00022927"/>
    </source>
</evidence>
<evidence type="ECO:0000256" key="1">
    <source>
        <dbReference type="ARBA" id="ARBA00004141"/>
    </source>
</evidence>
<evidence type="ECO:0000256" key="9">
    <source>
        <dbReference type="SAM" id="MobiDB-lite"/>
    </source>
</evidence>
<feature type="transmembrane region" description="Helical" evidence="10">
    <location>
        <begin position="1397"/>
        <end position="1416"/>
    </location>
</feature>
<comment type="subcellular location">
    <subcellularLocation>
        <location evidence="1">Membrane</location>
        <topology evidence="1">Multi-pass membrane protein</topology>
    </subcellularLocation>
</comment>
<evidence type="ECO:0000256" key="2">
    <source>
        <dbReference type="ARBA" id="ARBA00005484"/>
    </source>
</evidence>
<evidence type="ECO:0000313" key="12">
    <source>
        <dbReference type="Proteomes" id="UP000325081"/>
    </source>
</evidence>
<dbReference type="Pfam" id="PF03169">
    <property type="entry name" value="OPT"/>
    <property type="match status" value="4"/>
</dbReference>
<feature type="transmembrane region" description="Helical" evidence="10">
    <location>
        <begin position="427"/>
        <end position="449"/>
    </location>
</feature>
<evidence type="ECO:0000313" key="11">
    <source>
        <dbReference type="EMBL" id="GER45954.1"/>
    </source>
</evidence>
<dbReference type="NCBIfam" id="TIGR00728">
    <property type="entry name" value="OPT_sfam"/>
    <property type="match status" value="3"/>
</dbReference>
<feature type="compositionally biased region" description="Basic and acidic residues" evidence="9">
    <location>
        <begin position="1319"/>
        <end position="1328"/>
    </location>
</feature>
<accession>A0A5A7QLB3</accession>
<feature type="region of interest" description="Disordered" evidence="9">
    <location>
        <begin position="1309"/>
        <end position="1343"/>
    </location>
</feature>
<feature type="transmembrane region" description="Helical" evidence="10">
    <location>
        <begin position="1370"/>
        <end position="1390"/>
    </location>
</feature>
<evidence type="ECO:0000256" key="7">
    <source>
        <dbReference type="ARBA" id="ARBA00022989"/>
    </source>
</evidence>
<dbReference type="GO" id="GO:0035673">
    <property type="term" value="F:oligopeptide transmembrane transporter activity"/>
    <property type="evidence" value="ECO:0007669"/>
    <property type="project" value="InterPro"/>
</dbReference>
<feature type="transmembrane region" description="Helical" evidence="10">
    <location>
        <begin position="513"/>
        <end position="535"/>
    </location>
</feature>
<gene>
    <name evidence="11" type="ORF">STAS_22938</name>
</gene>
<keyword evidence="8 10" id="KW-0472">Membrane</keyword>
<dbReference type="EMBL" id="BKCP01007404">
    <property type="protein sequence ID" value="GER45954.1"/>
    <property type="molecule type" value="Genomic_DNA"/>
</dbReference>
<keyword evidence="5" id="KW-0571">Peptide transport</keyword>
<feature type="transmembrane region" description="Helical" evidence="10">
    <location>
        <begin position="1776"/>
        <end position="1795"/>
    </location>
</feature>
<reference evidence="12" key="1">
    <citation type="journal article" date="2019" name="Curr. Biol.">
        <title>Genome Sequence of Striga asiatica Provides Insight into the Evolution of Plant Parasitism.</title>
        <authorList>
            <person name="Yoshida S."/>
            <person name="Kim S."/>
            <person name="Wafula E.K."/>
            <person name="Tanskanen J."/>
            <person name="Kim Y.M."/>
            <person name="Honaas L."/>
            <person name="Yang Z."/>
            <person name="Spallek T."/>
            <person name="Conn C.E."/>
            <person name="Ichihashi Y."/>
            <person name="Cheong K."/>
            <person name="Cui S."/>
            <person name="Der J.P."/>
            <person name="Gundlach H."/>
            <person name="Jiao Y."/>
            <person name="Hori C."/>
            <person name="Ishida J.K."/>
            <person name="Kasahara H."/>
            <person name="Kiba T."/>
            <person name="Kim M.S."/>
            <person name="Koo N."/>
            <person name="Laohavisit A."/>
            <person name="Lee Y.H."/>
            <person name="Lumba S."/>
            <person name="McCourt P."/>
            <person name="Mortimer J.C."/>
            <person name="Mutuku J.M."/>
            <person name="Nomura T."/>
            <person name="Sasaki-Sekimoto Y."/>
            <person name="Seto Y."/>
            <person name="Wang Y."/>
            <person name="Wakatake T."/>
            <person name="Sakakibara H."/>
            <person name="Demura T."/>
            <person name="Yamaguchi S."/>
            <person name="Yoneyama K."/>
            <person name="Manabe R.I."/>
            <person name="Nelson D.C."/>
            <person name="Schulman A.H."/>
            <person name="Timko M.P."/>
            <person name="dePamphilis C.W."/>
            <person name="Choi D."/>
            <person name="Shirasu K."/>
        </authorList>
    </citation>
    <scope>NUCLEOTIDE SEQUENCE [LARGE SCALE GENOMIC DNA]</scope>
    <source>
        <strain evidence="12">cv. UVA1</strain>
    </source>
</reference>
<comment type="caution">
    <text evidence="11">The sequence shown here is derived from an EMBL/GenBank/DDBJ whole genome shotgun (WGS) entry which is preliminary data.</text>
</comment>
<feature type="transmembrane region" description="Helical" evidence="10">
    <location>
        <begin position="1683"/>
        <end position="1709"/>
    </location>
</feature>
<feature type="compositionally biased region" description="Polar residues" evidence="9">
    <location>
        <begin position="2083"/>
        <end position="2100"/>
    </location>
</feature>
<dbReference type="GO" id="GO:0016020">
    <property type="term" value="C:membrane"/>
    <property type="evidence" value="ECO:0007669"/>
    <property type="project" value="UniProtKB-SubCell"/>
</dbReference>
<evidence type="ECO:0000256" key="3">
    <source>
        <dbReference type="ARBA" id="ARBA00022448"/>
    </source>
</evidence>
<feature type="transmembrane region" description="Helical" evidence="10">
    <location>
        <begin position="859"/>
        <end position="876"/>
    </location>
</feature>
<comment type="similarity">
    <text evidence="2">Belongs to the oligopeptide OPT transporter (TC 2.A.67.1) family.</text>
</comment>
<feature type="region of interest" description="Disordered" evidence="9">
    <location>
        <begin position="2078"/>
        <end position="2100"/>
    </location>
</feature>
<feature type="transmembrane region" description="Helical" evidence="10">
    <location>
        <begin position="776"/>
        <end position="794"/>
    </location>
</feature>
<organism evidence="11 12">
    <name type="scientific">Striga asiatica</name>
    <name type="common">Asiatic witchweed</name>
    <name type="synonym">Buchnera asiatica</name>
    <dbReference type="NCBI Taxonomy" id="4170"/>
    <lineage>
        <taxon>Eukaryota</taxon>
        <taxon>Viridiplantae</taxon>
        <taxon>Streptophyta</taxon>
        <taxon>Embryophyta</taxon>
        <taxon>Tracheophyta</taxon>
        <taxon>Spermatophyta</taxon>
        <taxon>Magnoliopsida</taxon>
        <taxon>eudicotyledons</taxon>
        <taxon>Gunneridae</taxon>
        <taxon>Pentapetalae</taxon>
        <taxon>asterids</taxon>
        <taxon>lamiids</taxon>
        <taxon>Lamiales</taxon>
        <taxon>Orobanchaceae</taxon>
        <taxon>Buchnereae</taxon>
        <taxon>Striga</taxon>
    </lineage>
</organism>
<feature type="transmembrane region" description="Helical" evidence="10">
    <location>
        <begin position="663"/>
        <end position="684"/>
    </location>
</feature>
<feature type="transmembrane region" description="Helical" evidence="10">
    <location>
        <begin position="1980"/>
        <end position="1997"/>
    </location>
</feature>
<feature type="transmembrane region" description="Helical" evidence="10">
    <location>
        <begin position="82"/>
        <end position="100"/>
    </location>
</feature>
<keyword evidence="6" id="KW-0653">Protein transport</keyword>
<feature type="transmembrane region" description="Helical" evidence="10">
    <location>
        <begin position="922"/>
        <end position="945"/>
    </location>
</feature>
<sequence>MGSANSEVENSYDNNVTQSSIEIEDAGDEEKYHPIEEVRLTVPPTDDPTLPVLTFRTWFLGLTSCVLLASVNQFFAYRQNPIGLSALTVQIVALPIGRFMERFLPTTTFRVPLTGWSFTLNPGPFNVKEHVLILLFAGTGASGVYAVGIVSIVKAFYHRKMNMGAAWLLAQTTQLLGYGWAGIFRKILVDSPYMWWPDSMVLVSLFRALHEKEARPKGGLSQLQFFIVVTVSSFAYYIVPAYLAPSISSISILCLIYKDKILPQQIGSGLHGMGIGSFGLDWSTITFAGSPIATPFFAIANMLVGFFLFMYIVLPLSYYNNFFDAKKFPLFSSSTFDHYGHHYNITRALNETSFDLDMIGYRGYSKLTIWSLWSKTKENLEGKMDVHTRIMRKNYETVPDWWFHVLLVIVFCLSMFNIVGFNGQLQLPWWGLVMACAIAFSFTLPIGIIQATTNMQIGINVITEMIIGYIYPGRPLANVTFKTYGLISMSQALDFVSDFKFGLYMKIPPKSMFICQLVGTIVASSVCFFTAWWLLTTVDHVCDPSLLPEGSPWTCPWDAVFYNASIIWGVIGPLRVFASRGVYGSMNWWFLFGLLAPVPFYLLGRRYPNKKWLRLVNVPLVLSVAGSMPPVRSVNYLMLGVAAVFFNVYLYRCHKRWWATRAYVLAAGLDAGIGFLGLLLFFTLQSNDIFGPEWWGLQVDDHCPLASCPTAPGVVVEGCPMAGIDTEPIVDGNELPVQNTLQTGLEIDGADDRNDCPIEQVRLTVSPDDDPSLPALTFRTWVIGIMACVLLAYINQFFSFRQNSLSVYPVVVQIVSLPIGRFMARVLPAADITVPFTRGWSFSLNPGPINLKRARAHQYFCHMLGYGWAGIFRNILVDSPYMWWPENMVAVSLFRALHDKEVRTNGGLTRLQFFLVAFVSSFAYYIVTGYLAPSFSSISILCLIFKKTIFPKQLGSGLHGLGIGSFDLDWSTANFIGNPISTPGFAIINTIIGFFLVMYVMTPLVYFNNVYHAKRFPIFSSHTFDVTGQTYNISRVLNDATFDLNLAGYHGYSKLYLSSFFAFTYGMGFASLTATISYVVLNHGKTIWAMWRKTTEVKHGKLDVHGRLMKTNYETWGLILACAMALFFTLPIGIIQATANQQIGLNIITEMVIGFIHPGKPLANVTFKTYGYISMSQALRSTSWWLLSSVDYICNPARLPKGSQWTCPGGEVFYNASIICADVCRPRGVRSHELVVSGGPCGPCPSLPARAQVSSQEVDKSRQRMSATAGKGRQLHHVGGGGHLLQHLLNKKVAGPHWWGLEADDHCPTEPGMTGINTDGRESLENKPPHASVEIDDDKGGAVDENDCPIEQVRLTVSADDDPSLPALTFRTWVIGLSACVILAFINQFFGYRQNSLYISPVVMQILSLPIGRFMARVLPEAEITVPFTRGWSFSLNPGPFNLKEHVLISIFAGCGSSGVYAISIVTIVRAFYHRQLHPVAAWLLAQTTQMLGYGWAGIFRNILVDSPYMWWPENMVAVSLFRALHEKEARSKRGLTRLQFFLVAFISSFAYYIVPGYLAPSLSSISILCLIYKDKIFPQQIGSGMHGMGIGSFGLDWATANFIGDPISTPGFAIINKLVGFFFVMYIMTPLVYFNNLYHAKRFPIFSSKTFDVSGHSYNISRVLNDATFDLNLAGYHSYSKLYLSVFFAFTYGLGFASLSATITYVVLNHGSNIWAMWRKTKDVKGSKLDVHGRLMKTNYEAVPNWWFYSILGVVFCLSLWACEGFGKQLQLPWWGLILACAMALFFTLPIGIIQATTNKQIGLNIITEMVIGYIYPGRPLANVTFKTYGYISMSQALGFVSDLKLGQYMKIPPKSMFIVQLVGTIVASTVCFSTAWWLLSSVDNICNTALLKDGSPWTCPGDEVFYNASIIWGVIGPLRMFAGQGVYGAMNWWFLVGLVAPVPVYLLGRKYPHKKWISLVNVPLVMSATASMPPARAVNFIMWGAAGIFFNIYLYRAHKRWWARHAYVLSAALNSGIAFMAVLLFFTLQSKNIVGPEWWGLQADDHCPLATCPTEAGVVAKGCPRKAIEKIKDTEVKEVSSGATPSKTADEGSNQKSSTHKSQVDQFLSRIWMFFFWEIWMMEMMVRIMETMALMMILIK</sequence>
<evidence type="ECO:0000256" key="5">
    <source>
        <dbReference type="ARBA" id="ARBA00022856"/>
    </source>
</evidence>
<feature type="transmembrane region" description="Helical" evidence="10">
    <location>
        <begin position="1116"/>
        <end position="1135"/>
    </location>
</feature>
<protein>
    <submittedName>
        <fullName evidence="11">Oligopeptide transporter</fullName>
    </submittedName>
</protein>
<feature type="transmembrane region" description="Helical" evidence="10">
    <location>
        <begin position="2113"/>
        <end position="2141"/>
    </location>
</feature>
<feature type="transmembrane region" description="Helical" evidence="10">
    <location>
        <begin position="131"/>
        <end position="153"/>
    </location>
</feature>
<feature type="transmembrane region" description="Helical" evidence="10">
    <location>
        <begin position="1447"/>
        <end position="1473"/>
    </location>
</feature>
<feature type="transmembrane region" description="Helical" evidence="10">
    <location>
        <begin position="586"/>
        <end position="604"/>
    </location>
</feature>
<dbReference type="OrthoDB" id="9986677at2759"/>
<name>A0A5A7QLB3_STRAF</name>
<feature type="transmembrane region" description="Helical" evidence="10">
    <location>
        <begin position="1537"/>
        <end position="1555"/>
    </location>
</feature>
<keyword evidence="3" id="KW-0813">Transport</keyword>